<dbReference type="EMBL" id="JADBGQ010000006">
    <property type="protein sequence ID" value="KAG5391351.1"/>
    <property type="molecule type" value="Genomic_DNA"/>
</dbReference>
<evidence type="ECO:0000313" key="2">
    <source>
        <dbReference type="Proteomes" id="UP000823674"/>
    </source>
</evidence>
<dbReference type="Proteomes" id="UP000823674">
    <property type="component" value="Chromosome A06"/>
</dbReference>
<proteinExistence type="predicted"/>
<name>A0ABQ7LXR3_BRACM</name>
<accession>A0ABQ7LXR3</accession>
<organism evidence="1 2">
    <name type="scientific">Brassica rapa subsp. trilocularis</name>
    <dbReference type="NCBI Taxonomy" id="1813537"/>
    <lineage>
        <taxon>Eukaryota</taxon>
        <taxon>Viridiplantae</taxon>
        <taxon>Streptophyta</taxon>
        <taxon>Embryophyta</taxon>
        <taxon>Tracheophyta</taxon>
        <taxon>Spermatophyta</taxon>
        <taxon>Magnoliopsida</taxon>
        <taxon>eudicotyledons</taxon>
        <taxon>Gunneridae</taxon>
        <taxon>Pentapetalae</taxon>
        <taxon>rosids</taxon>
        <taxon>malvids</taxon>
        <taxon>Brassicales</taxon>
        <taxon>Brassicaceae</taxon>
        <taxon>Brassiceae</taxon>
        <taxon>Brassica</taxon>
    </lineage>
</organism>
<evidence type="ECO:0000313" key="1">
    <source>
        <dbReference type="EMBL" id="KAG5391351.1"/>
    </source>
</evidence>
<sequence>MESLPAMNRPTLQRWASIRGLHFVKKLRFAFLSSEIEPQELGARNPFGHVTCVVPISAFFASSHWIGYTSYLHQLASHTTFFFLKAYISSLDCDCWFLPFSLLSESSDS</sequence>
<keyword evidence="2" id="KW-1185">Reference proteome</keyword>
<reference evidence="1 2" key="1">
    <citation type="submission" date="2021-03" db="EMBL/GenBank/DDBJ databases">
        <authorList>
            <person name="King G.J."/>
            <person name="Bancroft I."/>
            <person name="Baten A."/>
            <person name="Bloomfield J."/>
            <person name="Borpatragohain P."/>
            <person name="He Z."/>
            <person name="Irish N."/>
            <person name="Irwin J."/>
            <person name="Liu K."/>
            <person name="Mauleon R.P."/>
            <person name="Moore J."/>
            <person name="Morris R."/>
            <person name="Ostergaard L."/>
            <person name="Wang B."/>
            <person name="Wells R."/>
        </authorList>
    </citation>
    <scope>NUCLEOTIDE SEQUENCE [LARGE SCALE GENOMIC DNA]</scope>
    <source>
        <strain evidence="1">R-o-18</strain>
        <tissue evidence="1">Leaf</tissue>
    </source>
</reference>
<protein>
    <submittedName>
        <fullName evidence="1">Uncharacterized protein</fullName>
    </submittedName>
</protein>
<comment type="caution">
    <text evidence="1">The sequence shown here is derived from an EMBL/GenBank/DDBJ whole genome shotgun (WGS) entry which is preliminary data.</text>
</comment>
<gene>
    <name evidence="1" type="primary">A06g500070.1_BraROA</name>
    <name evidence="1" type="ORF">IGI04_021314</name>
</gene>